<protein>
    <submittedName>
        <fullName evidence="2">Uncharacterized protein</fullName>
    </submittedName>
</protein>
<accession>A0A922MK23</accession>
<sequence length="133" mass="14938">MSIHRRRTEAIERKRAVRWICDYITVQCSRPPQAHSRDLHSCVVAAYSCLAAWLCPALLADQDCIATLLEVVELGISGSKSQGKPGEPPKMKDEKELKPVSMRVRDAAESLLMLILEQVSIRGSTCREENYKV</sequence>
<dbReference type="GO" id="GO:0005096">
    <property type="term" value="F:GTPase activator activity"/>
    <property type="evidence" value="ECO:0007669"/>
    <property type="project" value="InterPro"/>
</dbReference>
<proteinExistence type="predicted"/>
<evidence type="ECO:0000313" key="3">
    <source>
        <dbReference type="Proteomes" id="UP000814243"/>
    </source>
</evidence>
<gene>
    <name evidence="2" type="ORF">HF086_014939</name>
</gene>
<feature type="region of interest" description="Disordered" evidence="1">
    <location>
        <begin position="78"/>
        <end position="98"/>
    </location>
</feature>
<dbReference type="PANTHER" id="PTHR21344:SF1">
    <property type="entry name" value="RAL GTPASE-ACTIVATING PROTEIN SUBUNIT BETA"/>
    <property type="match status" value="1"/>
</dbReference>
<dbReference type="Proteomes" id="UP000814243">
    <property type="component" value="Unassembled WGS sequence"/>
</dbReference>
<dbReference type="InterPro" id="IPR039930">
    <property type="entry name" value="RALGAPB"/>
</dbReference>
<dbReference type="EMBL" id="JACEFF010000418">
    <property type="protein sequence ID" value="KAH9638078.1"/>
    <property type="molecule type" value="Genomic_DNA"/>
</dbReference>
<dbReference type="PANTHER" id="PTHR21344">
    <property type="entry name" value="RAL GTPASE-ACTIVATING PROTEIN SUBUNIT BETA"/>
    <property type="match status" value="1"/>
</dbReference>
<comment type="caution">
    <text evidence="2">The sequence shown here is derived from an EMBL/GenBank/DDBJ whole genome shotgun (WGS) entry which is preliminary data.</text>
</comment>
<evidence type="ECO:0000313" key="2">
    <source>
        <dbReference type="EMBL" id="KAH9638078.1"/>
    </source>
</evidence>
<name>A0A922MK23_SPOEX</name>
<dbReference type="AlphaFoldDB" id="A0A922MK23"/>
<organism evidence="2 3">
    <name type="scientific">Spodoptera exigua</name>
    <name type="common">Beet armyworm</name>
    <name type="synonym">Noctua fulgens</name>
    <dbReference type="NCBI Taxonomy" id="7107"/>
    <lineage>
        <taxon>Eukaryota</taxon>
        <taxon>Metazoa</taxon>
        <taxon>Ecdysozoa</taxon>
        <taxon>Arthropoda</taxon>
        <taxon>Hexapoda</taxon>
        <taxon>Insecta</taxon>
        <taxon>Pterygota</taxon>
        <taxon>Neoptera</taxon>
        <taxon>Endopterygota</taxon>
        <taxon>Lepidoptera</taxon>
        <taxon>Glossata</taxon>
        <taxon>Ditrysia</taxon>
        <taxon>Noctuoidea</taxon>
        <taxon>Noctuidae</taxon>
        <taxon>Amphipyrinae</taxon>
        <taxon>Spodoptera</taxon>
    </lineage>
</organism>
<evidence type="ECO:0000256" key="1">
    <source>
        <dbReference type="SAM" id="MobiDB-lite"/>
    </source>
</evidence>
<feature type="compositionally biased region" description="Basic and acidic residues" evidence="1">
    <location>
        <begin position="87"/>
        <end position="98"/>
    </location>
</feature>
<reference evidence="2" key="1">
    <citation type="journal article" date="2021" name="G3 (Bethesda)">
        <title>Genome and transcriptome analysis of the beet armyworm Spodoptera exigua reveals targets for pest control. .</title>
        <authorList>
            <person name="Simon S."/>
            <person name="Breeschoten T."/>
            <person name="Jansen H.J."/>
            <person name="Dirks R.P."/>
            <person name="Schranz M.E."/>
            <person name="Ros V.I.D."/>
        </authorList>
    </citation>
    <scope>NUCLEOTIDE SEQUENCE</scope>
    <source>
        <strain evidence="2">TB_SE_WUR_2020</strain>
    </source>
</reference>